<comment type="caution">
    <text evidence="5">The sequence shown here is derived from an EMBL/GenBank/DDBJ whole genome shotgun (WGS) entry which is preliminary data.</text>
</comment>
<dbReference type="InterPro" id="IPR035979">
    <property type="entry name" value="RBD_domain_sf"/>
</dbReference>
<feature type="domain" description="RRM" evidence="4">
    <location>
        <begin position="375"/>
        <end position="451"/>
    </location>
</feature>
<evidence type="ECO:0000313" key="5">
    <source>
        <dbReference type="EMBL" id="KAG7167742.1"/>
    </source>
</evidence>
<dbReference type="Gene3D" id="3.30.70.330">
    <property type="match status" value="1"/>
</dbReference>
<dbReference type="CDD" id="cd00590">
    <property type="entry name" value="RRM_SF"/>
    <property type="match status" value="1"/>
</dbReference>
<evidence type="ECO:0000256" key="1">
    <source>
        <dbReference type="ARBA" id="ARBA00022884"/>
    </source>
</evidence>
<dbReference type="SUPFAM" id="SSF54928">
    <property type="entry name" value="RNA-binding domain, RBD"/>
    <property type="match status" value="1"/>
</dbReference>
<dbReference type="GO" id="GO:0003723">
    <property type="term" value="F:RNA binding"/>
    <property type="evidence" value="ECO:0007669"/>
    <property type="project" value="UniProtKB-UniRule"/>
</dbReference>
<dbReference type="InterPro" id="IPR000504">
    <property type="entry name" value="RRM_dom"/>
</dbReference>
<feature type="non-terminal residue" evidence="5">
    <location>
        <position position="1"/>
    </location>
</feature>
<dbReference type="Proteomes" id="UP000747542">
    <property type="component" value="Unassembled WGS sequence"/>
</dbReference>
<keyword evidence="6" id="KW-1185">Reference proteome</keyword>
<evidence type="ECO:0000259" key="4">
    <source>
        <dbReference type="PROSITE" id="PS50102"/>
    </source>
</evidence>
<protein>
    <submittedName>
        <fullName evidence="5">Putative RNA recognition motif-containing protein 2</fullName>
    </submittedName>
</protein>
<name>A0A8J5K1A7_HOMAM</name>
<dbReference type="SMART" id="SM00360">
    <property type="entry name" value="RRM"/>
    <property type="match status" value="1"/>
</dbReference>
<reference evidence="5" key="1">
    <citation type="journal article" date="2021" name="Sci. Adv.">
        <title>The American lobster genome reveals insights on longevity, neural, and immune adaptations.</title>
        <authorList>
            <person name="Polinski J.M."/>
            <person name="Zimin A.V."/>
            <person name="Clark K.F."/>
            <person name="Kohn A.B."/>
            <person name="Sadowski N."/>
            <person name="Timp W."/>
            <person name="Ptitsyn A."/>
            <person name="Khanna P."/>
            <person name="Romanova D.Y."/>
            <person name="Williams P."/>
            <person name="Greenwood S.J."/>
            <person name="Moroz L.L."/>
            <person name="Walt D.R."/>
            <person name="Bodnar A.G."/>
        </authorList>
    </citation>
    <scope>NUCLEOTIDE SEQUENCE</scope>
    <source>
        <strain evidence="5">GMGI-L3</strain>
    </source>
</reference>
<dbReference type="PANTHER" id="PTHR47018">
    <property type="entry name" value="CXC DOMAIN-CONTAINING PROTEIN-RELATED"/>
    <property type="match status" value="1"/>
</dbReference>
<feature type="region of interest" description="Disordered" evidence="3">
    <location>
        <begin position="258"/>
        <end position="280"/>
    </location>
</feature>
<evidence type="ECO:0000313" key="6">
    <source>
        <dbReference type="Proteomes" id="UP000747542"/>
    </source>
</evidence>
<keyword evidence="1 2" id="KW-0694">RNA-binding</keyword>
<proteinExistence type="predicted"/>
<gene>
    <name evidence="5" type="ORF">Hamer_G010128</name>
</gene>
<evidence type="ECO:0000256" key="3">
    <source>
        <dbReference type="SAM" id="MobiDB-lite"/>
    </source>
</evidence>
<dbReference type="EMBL" id="JAHLQT010021257">
    <property type="protein sequence ID" value="KAG7167742.1"/>
    <property type="molecule type" value="Genomic_DNA"/>
</dbReference>
<dbReference type="Pfam" id="PF00076">
    <property type="entry name" value="RRM_1"/>
    <property type="match status" value="1"/>
</dbReference>
<dbReference type="PANTHER" id="PTHR47018:SF1">
    <property type="entry name" value="TESMIN_TSO1-LIKE CXC DOMAIN-CONTAINING PROTEIN"/>
    <property type="match status" value="1"/>
</dbReference>
<dbReference type="InterPro" id="IPR012677">
    <property type="entry name" value="Nucleotide-bd_a/b_plait_sf"/>
</dbReference>
<dbReference type="AlphaFoldDB" id="A0A8J5K1A7"/>
<accession>A0A8J5K1A7</accession>
<evidence type="ECO:0000256" key="2">
    <source>
        <dbReference type="PROSITE-ProRule" id="PRU00176"/>
    </source>
</evidence>
<dbReference type="PROSITE" id="PS50102">
    <property type="entry name" value="RRM"/>
    <property type="match status" value="1"/>
</dbReference>
<sequence length="961" mass="108288">ERSGSINESTKRTLEAQVTIGKKMSQAKRGSWKPLFKKAKITHKAINDDRPLIQRWNLLVILPKKKAAFSLRDPDIIKLMDFLKEDASEININRKRLERSLSFSFLREVSYGAWNNSSSMSWSLSSPSLLLLLSVLCTDFSTNLDSWYVTVSCRSEAEANIIKDELNNFEMEGEKIILSDVNRAVVATRTQLYPLYFVYFETPEEAQRVLEAQPYCINGQTLVLNNPKLVKKNGSEETEDEDLAKGDKVCSENIAQTAEDEEASMQPTVHSDDSDEELEDNQAVELSTVKNDDIHEVHFCLPKSKKSLKNPDILRLLTILEKAADIKIHREFHVLCPTEDVAQNIKIAIENFVVHGENIKVISKYKSYREPVVDPNLHIGGLPAGTTTEDVTKLFPAAERVEQRSPGNNDRNINNESCFVYFNNESDVKNAIQSKPFYIDGKEVCVDEAVPHIKKRPRPKFQKRKFKRPMTIMISTRATSSTTAKISIKTPIATIVMSRNQQQVTKHHLADMNNLLHTTELEKKHPDVVREFNAGNFTVQKTRKVFSSISIDQAQEQNNACIKGDGGAVGLTNNPSALRCWMASGPEVARVVEEFKGEHRYWSRQRDTHHSRCANPFEEESLNLVALHTKEIASPSAAETVRNAKSIGQDQFQTFTRERLMEGTKPADAILHRSKLKVFRAAGLSQARCELFSWLYIGCETRDGNLEEFFRHEDQACPPALSDGSSICRCMKSDLLACLGDLTVAQTEAPPATRMHQEDELRLAFCTGKSFHYLAAHEMAACLGPEKVWALPMFHALTGCDTVSSFSDYLGKWAVYPDLTEALLKLSAASKVIPEDVMHIIERFVILLYDRTSSCMDINKARRKLFTKKNNVQLIPPRKAALEEHLPLPTSWGWTKNAEGLYTPFWTTLPGAAHTCYELVSCRCKKGCVKGKFVKSNTLLLAKKIPLSSKMGKKVVKSNVL</sequence>
<organism evidence="5 6">
    <name type="scientific">Homarus americanus</name>
    <name type="common">American lobster</name>
    <dbReference type="NCBI Taxonomy" id="6706"/>
    <lineage>
        <taxon>Eukaryota</taxon>
        <taxon>Metazoa</taxon>
        <taxon>Ecdysozoa</taxon>
        <taxon>Arthropoda</taxon>
        <taxon>Crustacea</taxon>
        <taxon>Multicrustacea</taxon>
        <taxon>Malacostraca</taxon>
        <taxon>Eumalacostraca</taxon>
        <taxon>Eucarida</taxon>
        <taxon>Decapoda</taxon>
        <taxon>Pleocyemata</taxon>
        <taxon>Astacidea</taxon>
        <taxon>Nephropoidea</taxon>
        <taxon>Nephropidae</taxon>
        <taxon>Homarus</taxon>
    </lineage>
</organism>